<comment type="caution">
    <text evidence="2">The sequence shown here is derived from an EMBL/GenBank/DDBJ whole genome shotgun (WGS) entry which is preliminary data.</text>
</comment>
<gene>
    <name evidence="2" type="ORF">DCC81_20425</name>
</gene>
<keyword evidence="1" id="KW-0732">Signal</keyword>
<feature type="chain" id="PRO_5015502090" description="Rhodanese-like domain-containing protein" evidence="1">
    <location>
        <begin position="21"/>
        <end position="142"/>
    </location>
</feature>
<evidence type="ECO:0000313" key="3">
    <source>
        <dbReference type="Proteomes" id="UP000244450"/>
    </source>
</evidence>
<dbReference type="EMBL" id="QCYK01000003">
    <property type="protein sequence ID" value="PUZ22795.1"/>
    <property type="molecule type" value="Genomic_DNA"/>
</dbReference>
<dbReference type="AlphaFoldDB" id="A0A2T7BCJ2"/>
<name>A0A2T7BCJ2_9BACT</name>
<reference evidence="2 3" key="1">
    <citation type="submission" date="2018-04" db="EMBL/GenBank/DDBJ databases">
        <title>Chitinophaga fuyangensis sp. nov., isolated from soil in a chemical factory.</title>
        <authorList>
            <person name="Chen K."/>
        </authorList>
    </citation>
    <scope>NUCLEOTIDE SEQUENCE [LARGE SCALE GENOMIC DNA]</scope>
    <source>
        <strain evidence="2 3">LY-1</strain>
    </source>
</reference>
<dbReference type="OrthoDB" id="760650at2"/>
<proteinExistence type="predicted"/>
<evidence type="ECO:0008006" key="4">
    <source>
        <dbReference type="Google" id="ProtNLM"/>
    </source>
</evidence>
<evidence type="ECO:0000313" key="2">
    <source>
        <dbReference type="EMBL" id="PUZ22795.1"/>
    </source>
</evidence>
<protein>
    <recommendedName>
        <fullName evidence="4">Rhodanese-like domain-containing protein</fullName>
    </recommendedName>
</protein>
<evidence type="ECO:0000256" key="1">
    <source>
        <dbReference type="SAM" id="SignalP"/>
    </source>
</evidence>
<keyword evidence="3" id="KW-1185">Reference proteome</keyword>
<feature type="signal peptide" evidence="1">
    <location>
        <begin position="1"/>
        <end position="20"/>
    </location>
</feature>
<dbReference type="Proteomes" id="UP000244450">
    <property type="component" value="Unassembled WGS sequence"/>
</dbReference>
<dbReference type="SUPFAM" id="SSF52821">
    <property type="entry name" value="Rhodanese/Cell cycle control phosphatase"/>
    <property type="match status" value="1"/>
</dbReference>
<accession>A0A2T7BCJ2</accession>
<dbReference type="RefSeq" id="WP_108688540.1">
    <property type="nucleotide sequence ID" value="NZ_QCYK01000003.1"/>
</dbReference>
<organism evidence="2 3">
    <name type="scientific">Chitinophaga parva</name>
    <dbReference type="NCBI Taxonomy" id="2169414"/>
    <lineage>
        <taxon>Bacteria</taxon>
        <taxon>Pseudomonadati</taxon>
        <taxon>Bacteroidota</taxon>
        <taxon>Chitinophagia</taxon>
        <taxon>Chitinophagales</taxon>
        <taxon>Chitinophagaceae</taxon>
        <taxon>Chitinophaga</taxon>
    </lineage>
</organism>
<sequence length="142" mass="15524">MKYIISCLFLLAAFILPTHAQQKDPWTSAQLMEPGTLAARINAGQTKDLVVLCIGPGALVKGSVDIGPAHEAAGLQHLKAYLQQVDRSKTVVIYCGCCPFDKCPNIRPAFAELTAMGFKNARLLDLPRNLKADWLDKGYPKQ</sequence>
<dbReference type="InterPro" id="IPR036873">
    <property type="entry name" value="Rhodanese-like_dom_sf"/>
</dbReference>